<evidence type="ECO:0008006" key="3">
    <source>
        <dbReference type="Google" id="ProtNLM"/>
    </source>
</evidence>
<name>A0AA95JD82_9BACL</name>
<evidence type="ECO:0000313" key="1">
    <source>
        <dbReference type="EMBL" id="WEK56046.1"/>
    </source>
</evidence>
<gene>
    <name evidence="1" type="ORF">P0Y55_08360</name>
</gene>
<dbReference type="InterPro" id="IPR034660">
    <property type="entry name" value="DinB/YfiT-like"/>
</dbReference>
<protein>
    <recommendedName>
        <fullName evidence="3">DinB family protein</fullName>
    </recommendedName>
</protein>
<dbReference type="EMBL" id="CP119317">
    <property type="protein sequence ID" value="WEK56046.1"/>
    <property type="molecule type" value="Genomic_DNA"/>
</dbReference>
<keyword evidence="2" id="KW-1185">Reference proteome</keyword>
<accession>A0AA95JD82</accession>
<proteinExistence type="predicted"/>
<dbReference type="AlphaFoldDB" id="A0AA95JD82"/>
<evidence type="ECO:0000313" key="2">
    <source>
        <dbReference type="Proteomes" id="UP001178662"/>
    </source>
</evidence>
<reference evidence="1" key="1">
    <citation type="submission" date="2023-03" db="EMBL/GenBank/DDBJ databases">
        <title>Andean soil-derived lignocellulolytic bacterial consortium as a source of novel taxa and putative plastic-active enzymes.</title>
        <authorList>
            <person name="Diaz-Garcia L."/>
            <person name="Chuvochina M."/>
            <person name="Feuerriegel G."/>
            <person name="Bunk B."/>
            <person name="Sproer C."/>
            <person name="Streit W.R."/>
            <person name="Rodriguez L.M."/>
            <person name="Overmann J."/>
            <person name="Jimenez D.J."/>
        </authorList>
    </citation>
    <scope>NUCLEOTIDE SEQUENCE</scope>
    <source>
        <strain evidence="1">MAG 2441</strain>
    </source>
</reference>
<dbReference type="SUPFAM" id="SSF109854">
    <property type="entry name" value="DinB/YfiT-like putative metalloenzymes"/>
    <property type="match status" value="1"/>
</dbReference>
<sequence length="181" mass="21891">MREEKVIILKQEQFIKTFLKISLHRIYNLYFAKFKISLTSIGKEQLWKSENNSNSIGGIILHLCEHIRMSELNLKRRDDKFRDDFVIYFPIEDLKPMELIERFELQINDWRQSIIPYINDEIRLSEEDVHDLYNLVEHMSYHLGQVIDKIQSMTGIKFNFYENGLNERYLRDQIESNVEKD</sequence>
<dbReference type="Proteomes" id="UP001178662">
    <property type="component" value="Chromosome"/>
</dbReference>
<organism evidence="1 2">
    <name type="scientific">Candidatus Cohnella colombiensis</name>
    <dbReference type="NCBI Taxonomy" id="3121368"/>
    <lineage>
        <taxon>Bacteria</taxon>
        <taxon>Bacillati</taxon>
        <taxon>Bacillota</taxon>
        <taxon>Bacilli</taxon>
        <taxon>Bacillales</taxon>
        <taxon>Paenibacillaceae</taxon>
        <taxon>Cohnella</taxon>
    </lineage>
</organism>